<sequence>MPAMRNPLKELPLDSFVPSSHKTSTKRPMSPTSGLLSPSKRRILEVEGLYSPEKKRRATPSRSLFGELAKSPRSPARKLDFTSPRSTRAIASERDAPSRPHTPVSSAPQVPKLAPSPEIASSSSRASSTRDEEDDPMTPRPLPGAATVMYIPREIPEVSDKHSIHWPGFDVYIDPYIAIPTSASVAQQQTKEPETLEADETKENARPKRRVKSPAPDSATKALKFPRASSSAGPVNIMSLLSPPPKKTTMSPQQRQEQRKQGKIALLREVDGDDGDEENDVEQQI</sequence>
<dbReference type="AlphaFoldDB" id="A0A0C9URG6"/>
<evidence type="ECO:0000313" key="2">
    <source>
        <dbReference type="EMBL" id="KIJ37384.1"/>
    </source>
</evidence>
<feature type="compositionally biased region" description="Polar residues" evidence="1">
    <location>
        <begin position="17"/>
        <end position="36"/>
    </location>
</feature>
<accession>A0A0C9URG6</accession>
<protein>
    <submittedName>
        <fullName evidence="2">Uncharacterized protein</fullName>
    </submittedName>
</protein>
<proteinExistence type="predicted"/>
<dbReference type="OrthoDB" id="3211926at2759"/>
<dbReference type="HOGENOM" id="CLU_1038917_0_0_1"/>
<name>A0A0C9URG6_SPHS4</name>
<dbReference type="Proteomes" id="UP000054279">
    <property type="component" value="Unassembled WGS sequence"/>
</dbReference>
<dbReference type="EMBL" id="KN837169">
    <property type="protein sequence ID" value="KIJ37384.1"/>
    <property type="molecule type" value="Genomic_DNA"/>
</dbReference>
<feature type="compositionally biased region" description="Low complexity" evidence="1">
    <location>
        <begin position="115"/>
        <end position="127"/>
    </location>
</feature>
<feature type="compositionally biased region" description="Acidic residues" evidence="1">
    <location>
        <begin position="271"/>
        <end position="285"/>
    </location>
</feature>
<feature type="compositionally biased region" description="Basic and acidic residues" evidence="1">
    <location>
        <begin position="256"/>
        <end position="270"/>
    </location>
</feature>
<keyword evidence="3" id="KW-1185">Reference proteome</keyword>
<reference evidence="2 3" key="1">
    <citation type="submission" date="2014-06" db="EMBL/GenBank/DDBJ databases">
        <title>Evolutionary Origins and Diversification of the Mycorrhizal Mutualists.</title>
        <authorList>
            <consortium name="DOE Joint Genome Institute"/>
            <consortium name="Mycorrhizal Genomics Consortium"/>
            <person name="Kohler A."/>
            <person name="Kuo A."/>
            <person name="Nagy L.G."/>
            <person name="Floudas D."/>
            <person name="Copeland A."/>
            <person name="Barry K.W."/>
            <person name="Cichocki N."/>
            <person name="Veneault-Fourrey C."/>
            <person name="LaButti K."/>
            <person name="Lindquist E.A."/>
            <person name="Lipzen A."/>
            <person name="Lundell T."/>
            <person name="Morin E."/>
            <person name="Murat C."/>
            <person name="Riley R."/>
            <person name="Ohm R."/>
            <person name="Sun H."/>
            <person name="Tunlid A."/>
            <person name="Henrissat B."/>
            <person name="Grigoriev I.V."/>
            <person name="Hibbett D.S."/>
            <person name="Martin F."/>
        </authorList>
    </citation>
    <scope>NUCLEOTIDE SEQUENCE [LARGE SCALE GENOMIC DNA]</scope>
    <source>
        <strain evidence="2 3">SS14</strain>
    </source>
</reference>
<gene>
    <name evidence="2" type="ORF">M422DRAFT_33721</name>
</gene>
<evidence type="ECO:0000313" key="3">
    <source>
        <dbReference type="Proteomes" id="UP000054279"/>
    </source>
</evidence>
<feature type="region of interest" description="Disordered" evidence="1">
    <location>
        <begin position="184"/>
        <end position="285"/>
    </location>
</feature>
<organism evidence="2 3">
    <name type="scientific">Sphaerobolus stellatus (strain SS14)</name>
    <dbReference type="NCBI Taxonomy" id="990650"/>
    <lineage>
        <taxon>Eukaryota</taxon>
        <taxon>Fungi</taxon>
        <taxon>Dikarya</taxon>
        <taxon>Basidiomycota</taxon>
        <taxon>Agaricomycotina</taxon>
        <taxon>Agaricomycetes</taxon>
        <taxon>Phallomycetidae</taxon>
        <taxon>Geastrales</taxon>
        <taxon>Sphaerobolaceae</taxon>
        <taxon>Sphaerobolus</taxon>
    </lineage>
</organism>
<evidence type="ECO:0000256" key="1">
    <source>
        <dbReference type="SAM" id="MobiDB-lite"/>
    </source>
</evidence>
<feature type="compositionally biased region" description="Basic and acidic residues" evidence="1">
    <location>
        <begin position="191"/>
        <end position="206"/>
    </location>
</feature>
<feature type="region of interest" description="Disordered" evidence="1">
    <location>
        <begin position="1"/>
        <end position="146"/>
    </location>
</feature>